<keyword evidence="16" id="KW-0675">Receptor</keyword>
<keyword evidence="10 11" id="KW-0998">Cell outer membrane</keyword>
<dbReference type="Pfam" id="PF00593">
    <property type="entry name" value="TonB_dep_Rec_b-barrel"/>
    <property type="match status" value="1"/>
</dbReference>
<sequence length="787" mass="87084">MNRTPTVCKTLLASALTALTAPAIGQDLVLEEIIVTATKRLSTLQDIAATVNVVTGDSIDKFSSLGFADLESQTAGVSLATPNARSQTVAMRGVSVDAEAGVDSTVTIYMNDVLVTNNIAFGQLYDLERVEILRGPQGALQGRSSPAGAININTRSADLFEPDGYVQGTIDDNDGINGQVAYGMPLIEGKLAARVAAVYDTNRGRNVENITTGLDDPELEATSYRLNTVWQITDNLSADLTYQAFDRDGDDPASVVGVDSLGQRPTLKPEDRTSLAPTVNKTDFEYDFVDFQINWQIGGLDFTSVTGWTDETRIYREENDKANYVQNPLAGTSQTSTVDQEVWVQEFRLSSSDNDFWDWMLGLYYQDSDVVADFTVDTTTTFPPEFPAFPPLGGYQFTLQSNSIVPVEAEQWSLFTFNSFYLSDALSMELGLRYTEYEKYRAATVTLNGYPYLPDVAGFPPEFQDFLKDQITGPAGAAFPIEGIPDEFQNIDDDSITGALTLRWDWTDDISLYANYGRAYRTKGNSIVPSPNVQFIPDPAEYLLHDEETSDSFELGMKARFWGGRASLNAALYYQQYEGYLGFVRGVEVLDDTGNPVVLPGGLIYNGDADVTGIEFDGQVLLSETWSMGYGLSWTQAEWDGAAEPCNDREPGELIGSCDLDGERVGGEPEWSGFLNSEYFFPLESTEIYIRGLYKYTGERDNISASAGLGTVAEEFDDYQLFDLFVGWRDSDVKWDVNVFVKNLFDADEVILQDGPDQYDQFFSGGSYNETNILRERTIGLMARYNF</sequence>
<evidence type="ECO:0000313" key="17">
    <source>
        <dbReference type="Proteomes" id="UP000235005"/>
    </source>
</evidence>
<dbReference type="RefSeq" id="WP_101518058.1">
    <property type="nucleotide sequence ID" value="NZ_PKUS01000011.1"/>
</dbReference>
<keyword evidence="2 11" id="KW-0813">Transport</keyword>
<evidence type="ECO:0000256" key="8">
    <source>
        <dbReference type="ARBA" id="ARBA00023077"/>
    </source>
</evidence>
<evidence type="ECO:0000256" key="12">
    <source>
        <dbReference type="RuleBase" id="RU003357"/>
    </source>
</evidence>
<reference evidence="16 17" key="1">
    <citation type="submission" date="2018-01" db="EMBL/GenBank/DDBJ databases">
        <title>The draft genome sequence of Halioglobus lutimaris HF004.</title>
        <authorList>
            <person name="Du Z.-J."/>
            <person name="Shi M.-J."/>
        </authorList>
    </citation>
    <scope>NUCLEOTIDE SEQUENCE [LARGE SCALE GENOMIC DNA]</scope>
    <source>
        <strain evidence="16 17">HF004</strain>
    </source>
</reference>
<proteinExistence type="inferred from homology"/>
<dbReference type="PROSITE" id="PS52016">
    <property type="entry name" value="TONB_DEPENDENT_REC_3"/>
    <property type="match status" value="1"/>
</dbReference>
<evidence type="ECO:0000256" key="11">
    <source>
        <dbReference type="PROSITE-ProRule" id="PRU01360"/>
    </source>
</evidence>
<protein>
    <submittedName>
        <fullName evidence="16">TonB-dependent receptor</fullName>
    </submittedName>
</protein>
<feature type="signal peptide" evidence="13">
    <location>
        <begin position="1"/>
        <end position="25"/>
    </location>
</feature>
<dbReference type="Pfam" id="PF07715">
    <property type="entry name" value="Plug"/>
    <property type="match status" value="1"/>
</dbReference>
<keyword evidence="6" id="KW-0408">Iron</keyword>
<evidence type="ECO:0000313" key="16">
    <source>
        <dbReference type="EMBL" id="PLW68757.1"/>
    </source>
</evidence>
<name>A0A2N5X2N8_9GAMM</name>
<evidence type="ECO:0000256" key="5">
    <source>
        <dbReference type="ARBA" id="ARBA00022692"/>
    </source>
</evidence>
<evidence type="ECO:0000256" key="1">
    <source>
        <dbReference type="ARBA" id="ARBA00004571"/>
    </source>
</evidence>
<evidence type="ECO:0000256" key="2">
    <source>
        <dbReference type="ARBA" id="ARBA00022448"/>
    </source>
</evidence>
<evidence type="ECO:0000259" key="14">
    <source>
        <dbReference type="Pfam" id="PF00593"/>
    </source>
</evidence>
<evidence type="ECO:0000256" key="3">
    <source>
        <dbReference type="ARBA" id="ARBA00022452"/>
    </source>
</evidence>
<dbReference type="GO" id="GO:0006826">
    <property type="term" value="P:iron ion transport"/>
    <property type="evidence" value="ECO:0007669"/>
    <property type="project" value="UniProtKB-KW"/>
</dbReference>
<feature type="domain" description="TonB-dependent receptor-like beta-barrel" evidence="14">
    <location>
        <begin position="242"/>
        <end position="744"/>
    </location>
</feature>
<dbReference type="PANTHER" id="PTHR32552:SF81">
    <property type="entry name" value="TONB-DEPENDENT OUTER MEMBRANE RECEPTOR"/>
    <property type="match status" value="1"/>
</dbReference>
<keyword evidence="7" id="KW-0406">Ion transport</keyword>
<evidence type="ECO:0000256" key="9">
    <source>
        <dbReference type="ARBA" id="ARBA00023136"/>
    </source>
</evidence>
<dbReference type="SUPFAM" id="SSF56935">
    <property type="entry name" value="Porins"/>
    <property type="match status" value="1"/>
</dbReference>
<feature type="chain" id="PRO_5014652691" evidence="13">
    <location>
        <begin position="26"/>
        <end position="787"/>
    </location>
</feature>
<evidence type="ECO:0000256" key="10">
    <source>
        <dbReference type="ARBA" id="ARBA00023237"/>
    </source>
</evidence>
<keyword evidence="8 12" id="KW-0798">TonB box</keyword>
<evidence type="ECO:0000256" key="6">
    <source>
        <dbReference type="ARBA" id="ARBA00023004"/>
    </source>
</evidence>
<dbReference type="AlphaFoldDB" id="A0A2N5X2N8"/>
<comment type="similarity">
    <text evidence="11 12">Belongs to the TonB-dependent receptor family.</text>
</comment>
<keyword evidence="5 11" id="KW-0812">Transmembrane</keyword>
<dbReference type="GO" id="GO:0009279">
    <property type="term" value="C:cell outer membrane"/>
    <property type="evidence" value="ECO:0007669"/>
    <property type="project" value="UniProtKB-SubCell"/>
</dbReference>
<comment type="subcellular location">
    <subcellularLocation>
        <location evidence="1 11">Cell outer membrane</location>
        <topology evidence="1 11">Multi-pass membrane protein</topology>
    </subcellularLocation>
</comment>
<dbReference type="InterPro" id="IPR039426">
    <property type="entry name" value="TonB-dep_rcpt-like"/>
</dbReference>
<dbReference type="PANTHER" id="PTHR32552">
    <property type="entry name" value="FERRICHROME IRON RECEPTOR-RELATED"/>
    <property type="match status" value="1"/>
</dbReference>
<keyword evidence="17" id="KW-1185">Reference proteome</keyword>
<feature type="domain" description="TonB-dependent receptor plug" evidence="15">
    <location>
        <begin position="44"/>
        <end position="149"/>
    </location>
</feature>
<keyword evidence="13" id="KW-0732">Signal</keyword>
<dbReference type="InterPro" id="IPR012910">
    <property type="entry name" value="Plug_dom"/>
</dbReference>
<evidence type="ECO:0000256" key="13">
    <source>
        <dbReference type="SAM" id="SignalP"/>
    </source>
</evidence>
<dbReference type="InterPro" id="IPR036942">
    <property type="entry name" value="Beta-barrel_TonB_sf"/>
</dbReference>
<keyword evidence="3 11" id="KW-1134">Transmembrane beta strand</keyword>
<comment type="caution">
    <text evidence="16">The sequence shown here is derived from an EMBL/GenBank/DDBJ whole genome shotgun (WGS) entry which is preliminary data.</text>
</comment>
<organism evidence="16 17">
    <name type="scientific">Pseudohalioglobus lutimaris</name>
    <dbReference type="NCBI Taxonomy" id="1737061"/>
    <lineage>
        <taxon>Bacteria</taxon>
        <taxon>Pseudomonadati</taxon>
        <taxon>Pseudomonadota</taxon>
        <taxon>Gammaproteobacteria</taxon>
        <taxon>Cellvibrionales</taxon>
        <taxon>Halieaceae</taxon>
        <taxon>Pseudohalioglobus</taxon>
    </lineage>
</organism>
<evidence type="ECO:0000256" key="7">
    <source>
        <dbReference type="ARBA" id="ARBA00023065"/>
    </source>
</evidence>
<evidence type="ECO:0000256" key="4">
    <source>
        <dbReference type="ARBA" id="ARBA00022496"/>
    </source>
</evidence>
<evidence type="ECO:0000259" key="15">
    <source>
        <dbReference type="Pfam" id="PF07715"/>
    </source>
</evidence>
<dbReference type="Proteomes" id="UP000235005">
    <property type="component" value="Unassembled WGS sequence"/>
</dbReference>
<dbReference type="EMBL" id="PKUS01000011">
    <property type="protein sequence ID" value="PLW68757.1"/>
    <property type="molecule type" value="Genomic_DNA"/>
</dbReference>
<accession>A0A2N5X2N8</accession>
<gene>
    <name evidence="16" type="ORF">C0039_10805</name>
</gene>
<dbReference type="OrthoDB" id="7176070at2"/>
<keyword evidence="4" id="KW-0410">Iron transport</keyword>
<keyword evidence="9 11" id="KW-0472">Membrane</keyword>
<dbReference type="InterPro" id="IPR000531">
    <property type="entry name" value="Beta-barrel_TonB"/>
</dbReference>
<dbReference type="Gene3D" id="2.40.170.20">
    <property type="entry name" value="TonB-dependent receptor, beta-barrel domain"/>
    <property type="match status" value="1"/>
</dbReference>